<keyword evidence="2 4" id="KW-0694">RNA-binding</keyword>
<accession>A0A498CMI5</accession>
<dbReference type="Gene3D" id="3.10.290.10">
    <property type="entry name" value="RNA-binding S4 domain"/>
    <property type="match status" value="1"/>
</dbReference>
<comment type="caution">
    <text evidence="7">The sequence shown here is derived from an EMBL/GenBank/DDBJ whole genome shotgun (WGS) entry which is preliminary data.</text>
</comment>
<dbReference type="PANTHER" id="PTHR47683">
    <property type="entry name" value="PSEUDOURIDINE SYNTHASE FAMILY PROTEIN-RELATED"/>
    <property type="match status" value="1"/>
</dbReference>
<dbReference type="CDD" id="cd00165">
    <property type="entry name" value="S4"/>
    <property type="match status" value="1"/>
</dbReference>
<evidence type="ECO:0000256" key="5">
    <source>
        <dbReference type="RuleBase" id="RU003887"/>
    </source>
</evidence>
<dbReference type="PANTHER" id="PTHR47683:SF2">
    <property type="entry name" value="RNA-BINDING S4 DOMAIN-CONTAINING PROTEIN"/>
    <property type="match status" value="1"/>
</dbReference>
<dbReference type="PROSITE" id="PS50889">
    <property type="entry name" value="S4"/>
    <property type="match status" value="1"/>
</dbReference>
<dbReference type="CDD" id="cd02870">
    <property type="entry name" value="PseudoU_synth_RsuA_like"/>
    <property type="match status" value="1"/>
</dbReference>
<dbReference type="InterPro" id="IPR050343">
    <property type="entry name" value="RsuA_PseudoU_synthase"/>
</dbReference>
<dbReference type="InterPro" id="IPR006145">
    <property type="entry name" value="PsdUridine_synth_RsuA/RluA"/>
</dbReference>
<feature type="domain" description="RNA-binding S4" evidence="6">
    <location>
        <begin position="7"/>
        <end position="66"/>
    </location>
</feature>
<dbReference type="InterPro" id="IPR020094">
    <property type="entry name" value="TruA/RsuA/RluB/E/F_N"/>
</dbReference>
<comment type="similarity">
    <text evidence="1 5">Belongs to the pseudouridine synthase RsuA family.</text>
</comment>
<dbReference type="InterPro" id="IPR020103">
    <property type="entry name" value="PsdUridine_synth_cat_dom_sf"/>
</dbReference>
<keyword evidence="8" id="KW-1185">Reference proteome</keyword>
<dbReference type="SUPFAM" id="SSF55120">
    <property type="entry name" value="Pseudouridine synthase"/>
    <property type="match status" value="1"/>
</dbReference>
<sequence>MAKVTGIRIQKVLSDNGILSRRKAEEAIRQGRVTVNGRPAVPGNPVNPARDVIAIDGVKVALQRKKHNVYIMLHKPRGFVTTTADEMGRRCVTDLVEDAPARVYPVGRLDRNSEGLLLMTNDGAFANMVMHPSNHITKTYRVTVRPGITDEQAAQMGAGVLLDGKRTLPATVLVLDKAEGRAVLQITIQEGRNRQVRRMCEAVGLEVARLKRTSVGPLKLGMLQPGQWRELKPSELIALRNAVSKK</sequence>
<dbReference type="GO" id="GO:0120159">
    <property type="term" value="F:rRNA pseudouridine synthase activity"/>
    <property type="evidence" value="ECO:0007669"/>
    <property type="project" value="UniProtKB-ARBA"/>
</dbReference>
<proteinExistence type="inferred from homology"/>
<dbReference type="SMART" id="SM00363">
    <property type="entry name" value="S4"/>
    <property type="match status" value="1"/>
</dbReference>
<dbReference type="GO" id="GO:0000455">
    <property type="term" value="P:enzyme-directed rRNA pseudouridine synthesis"/>
    <property type="evidence" value="ECO:0007669"/>
    <property type="project" value="UniProtKB-ARBA"/>
</dbReference>
<dbReference type="InterPro" id="IPR018496">
    <property type="entry name" value="PsdUridine_synth_RsuA/RluB_CS"/>
</dbReference>
<dbReference type="PROSITE" id="PS01149">
    <property type="entry name" value="PSI_RSU"/>
    <property type="match status" value="1"/>
</dbReference>
<organism evidence="7 8">
    <name type="scientific">Anaerotruncus massiliensis</name>
    <name type="common">ex Liu et al. 2021</name>
    <dbReference type="NCBI Taxonomy" id="2321404"/>
    <lineage>
        <taxon>Bacteria</taxon>
        <taxon>Bacillati</taxon>
        <taxon>Bacillota</taxon>
        <taxon>Clostridia</taxon>
        <taxon>Eubacteriales</taxon>
        <taxon>Oscillospiraceae</taxon>
        <taxon>Anaerotruncus</taxon>
    </lineage>
</organism>
<dbReference type="Gene3D" id="3.30.70.1560">
    <property type="entry name" value="Alpha-L RNA-binding motif"/>
    <property type="match status" value="1"/>
</dbReference>
<dbReference type="AlphaFoldDB" id="A0A498CMI5"/>
<dbReference type="Gene3D" id="3.30.70.580">
    <property type="entry name" value="Pseudouridine synthase I, catalytic domain, N-terminal subdomain"/>
    <property type="match status" value="1"/>
</dbReference>
<dbReference type="FunFam" id="3.10.290.10:FF:000003">
    <property type="entry name" value="Pseudouridine synthase"/>
    <property type="match status" value="1"/>
</dbReference>
<dbReference type="Proteomes" id="UP000276301">
    <property type="component" value="Unassembled WGS sequence"/>
</dbReference>
<protein>
    <recommendedName>
        <fullName evidence="5">Pseudouridine synthase</fullName>
        <ecNumber evidence="5">5.4.99.-</ecNumber>
    </recommendedName>
</protein>
<evidence type="ECO:0000313" key="8">
    <source>
        <dbReference type="Proteomes" id="UP000276301"/>
    </source>
</evidence>
<dbReference type="InterPro" id="IPR002942">
    <property type="entry name" value="S4_RNA-bd"/>
</dbReference>
<dbReference type="FunFam" id="3.30.70.1560:FF:000001">
    <property type="entry name" value="Pseudouridine synthase"/>
    <property type="match status" value="1"/>
</dbReference>
<evidence type="ECO:0000256" key="2">
    <source>
        <dbReference type="ARBA" id="ARBA00022884"/>
    </source>
</evidence>
<evidence type="ECO:0000256" key="3">
    <source>
        <dbReference type="ARBA" id="ARBA00023235"/>
    </source>
</evidence>
<dbReference type="SUPFAM" id="SSF55174">
    <property type="entry name" value="Alpha-L RNA-binding motif"/>
    <property type="match status" value="1"/>
</dbReference>
<dbReference type="Pfam" id="PF01479">
    <property type="entry name" value="S4"/>
    <property type="match status" value="1"/>
</dbReference>
<evidence type="ECO:0000256" key="1">
    <source>
        <dbReference type="ARBA" id="ARBA00008348"/>
    </source>
</evidence>
<evidence type="ECO:0000256" key="4">
    <source>
        <dbReference type="PROSITE-ProRule" id="PRU00182"/>
    </source>
</evidence>
<dbReference type="InterPro" id="IPR000748">
    <property type="entry name" value="PsdUridine_synth_RsuA/RluB/E/F"/>
</dbReference>
<reference evidence="7 8" key="1">
    <citation type="submission" date="2018-10" db="EMBL/GenBank/DDBJ databases">
        <title>Anaerotruncus faecis sp. nov., isolated from human feces.</title>
        <authorList>
            <person name="Wang Y.-J."/>
        </authorList>
    </citation>
    <scope>NUCLEOTIDE SEQUENCE [LARGE SCALE GENOMIC DNA]</scope>
    <source>
        <strain evidence="7 8">22A2-44</strain>
    </source>
</reference>
<dbReference type="InterPro" id="IPR042092">
    <property type="entry name" value="PsdUridine_s_RsuA/RluB/E/F_cat"/>
</dbReference>
<dbReference type="InterPro" id="IPR036986">
    <property type="entry name" value="S4_RNA-bd_sf"/>
</dbReference>
<dbReference type="NCBIfam" id="TIGR00093">
    <property type="entry name" value="pseudouridine synthase"/>
    <property type="match status" value="1"/>
</dbReference>
<dbReference type="EMBL" id="RCHT01000012">
    <property type="protein sequence ID" value="RLL10860.1"/>
    <property type="molecule type" value="Genomic_DNA"/>
</dbReference>
<dbReference type="Pfam" id="PF00849">
    <property type="entry name" value="PseudoU_synth_2"/>
    <property type="match status" value="1"/>
</dbReference>
<dbReference type="GO" id="GO:0003723">
    <property type="term" value="F:RNA binding"/>
    <property type="evidence" value="ECO:0007669"/>
    <property type="project" value="UniProtKB-KW"/>
</dbReference>
<evidence type="ECO:0000313" key="7">
    <source>
        <dbReference type="EMBL" id="RLL10860.1"/>
    </source>
</evidence>
<gene>
    <name evidence="7" type="ORF">D4A47_08175</name>
</gene>
<evidence type="ECO:0000259" key="6">
    <source>
        <dbReference type="SMART" id="SM00363"/>
    </source>
</evidence>
<dbReference type="GO" id="GO:0005829">
    <property type="term" value="C:cytosol"/>
    <property type="evidence" value="ECO:0007669"/>
    <property type="project" value="UniProtKB-ARBA"/>
</dbReference>
<keyword evidence="3 5" id="KW-0413">Isomerase</keyword>
<dbReference type="EC" id="5.4.99.-" evidence="5"/>
<name>A0A498CMI5_9FIRM</name>
<dbReference type="RefSeq" id="WP_121586920.1">
    <property type="nucleotide sequence ID" value="NZ_DBFSDP010000137.1"/>
</dbReference>